<dbReference type="Pfam" id="PF12158">
    <property type="entry name" value="DUF3592"/>
    <property type="match status" value="1"/>
</dbReference>
<proteinExistence type="predicted"/>
<keyword evidence="1" id="KW-0472">Membrane</keyword>
<organism evidence="3 4">
    <name type="scientific">Pseudonocardia zijingensis</name>
    <dbReference type="NCBI Taxonomy" id="153376"/>
    <lineage>
        <taxon>Bacteria</taxon>
        <taxon>Bacillati</taxon>
        <taxon>Actinomycetota</taxon>
        <taxon>Actinomycetes</taxon>
        <taxon>Pseudonocardiales</taxon>
        <taxon>Pseudonocardiaceae</taxon>
        <taxon>Pseudonocardia</taxon>
    </lineage>
</organism>
<comment type="caution">
    <text evidence="3">The sequence shown here is derived from an EMBL/GenBank/DDBJ whole genome shotgun (WGS) entry which is preliminary data.</text>
</comment>
<keyword evidence="1" id="KW-1133">Transmembrane helix</keyword>
<feature type="transmembrane region" description="Helical" evidence="1">
    <location>
        <begin position="115"/>
        <end position="140"/>
    </location>
</feature>
<gene>
    <name evidence="3" type="ORF">GCM10009559_54200</name>
</gene>
<dbReference type="InterPro" id="IPR021994">
    <property type="entry name" value="DUF3592"/>
</dbReference>
<evidence type="ECO:0000259" key="2">
    <source>
        <dbReference type="Pfam" id="PF12158"/>
    </source>
</evidence>
<feature type="domain" description="DUF3592" evidence="2">
    <location>
        <begin position="42"/>
        <end position="115"/>
    </location>
</feature>
<accession>A0ABN1N8W3</accession>
<dbReference type="Proteomes" id="UP001499967">
    <property type="component" value="Unassembled WGS sequence"/>
</dbReference>
<dbReference type="RefSeq" id="WP_343944423.1">
    <property type="nucleotide sequence ID" value="NZ_BAAAHP010000166.1"/>
</dbReference>
<evidence type="ECO:0000313" key="4">
    <source>
        <dbReference type="Proteomes" id="UP001499967"/>
    </source>
</evidence>
<name>A0ABN1N8W3_9PSEU</name>
<sequence>MTRGRLFTIVGGIFGSIGVLLLGIGTALAVSTATFQASAERTEGTVAALTERTSTSNSGRRSTAWYPTVEYTVDGRRYSFESSGGTNPPSYDEGDTVPVAYDPSDPSEAQIASFWSAYLAPIILGGIGIVFAPLGTVLFVKGRKVQRQRKWLLEKGREVWAEIADVGVDFSMRINGRHPYVVHATWHDGGTGRTHVATSEHLREDPGPGLLGRTHVRVLYDPADPDRNLMDLDALR</sequence>
<evidence type="ECO:0000256" key="1">
    <source>
        <dbReference type="SAM" id="Phobius"/>
    </source>
</evidence>
<keyword evidence="4" id="KW-1185">Reference proteome</keyword>
<keyword evidence="1" id="KW-0812">Transmembrane</keyword>
<evidence type="ECO:0000313" key="3">
    <source>
        <dbReference type="EMBL" id="GAA0896178.1"/>
    </source>
</evidence>
<protein>
    <recommendedName>
        <fullName evidence="2">DUF3592 domain-containing protein</fullName>
    </recommendedName>
</protein>
<dbReference type="EMBL" id="BAAAHP010000166">
    <property type="protein sequence ID" value="GAA0896178.1"/>
    <property type="molecule type" value="Genomic_DNA"/>
</dbReference>
<reference evidence="3 4" key="1">
    <citation type="journal article" date="2019" name="Int. J. Syst. Evol. Microbiol.">
        <title>The Global Catalogue of Microorganisms (GCM) 10K type strain sequencing project: providing services to taxonomists for standard genome sequencing and annotation.</title>
        <authorList>
            <consortium name="The Broad Institute Genomics Platform"/>
            <consortium name="The Broad Institute Genome Sequencing Center for Infectious Disease"/>
            <person name="Wu L."/>
            <person name="Ma J."/>
        </authorList>
    </citation>
    <scope>NUCLEOTIDE SEQUENCE [LARGE SCALE GENOMIC DNA]</scope>
    <source>
        <strain evidence="3 4">JCM 11117</strain>
    </source>
</reference>